<sequence>MTVISVLMPDRLITELEHSSGNTYTAAEANGIEHVRRRQTVVSQSDTSVS</sequence>
<dbReference type="EMBL" id="SHMP01000009">
    <property type="protein sequence ID" value="RZV06080.1"/>
    <property type="molecule type" value="Genomic_DNA"/>
</dbReference>
<evidence type="ECO:0000313" key="2">
    <source>
        <dbReference type="EMBL" id="RZV06080.1"/>
    </source>
</evidence>
<gene>
    <name evidence="2" type="ORF">BDK88_4035</name>
</gene>
<accession>A0A482Y1K3</accession>
<dbReference type="AlphaFoldDB" id="A0A482Y1K3"/>
<protein>
    <submittedName>
        <fullName evidence="2">Uncharacterized protein</fullName>
    </submittedName>
</protein>
<evidence type="ECO:0000256" key="1">
    <source>
        <dbReference type="SAM" id="MobiDB-lite"/>
    </source>
</evidence>
<organism evidence="2 3">
    <name type="scientific">Natrinema hispanicum</name>
    <dbReference type="NCBI Taxonomy" id="392421"/>
    <lineage>
        <taxon>Archaea</taxon>
        <taxon>Methanobacteriati</taxon>
        <taxon>Methanobacteriota</taxon>
        <taxon>Stenosarchaea group</taxon>
        <taxon>Halobacteria</taxon>
        <taxon>Halobacteriales</taxon>
        <taxon>Natrialbaceae</taxon>
        <taxon>Natrinema</taxon>
    </lineage>
</organism>
<feature type="compositionally biased region" description="Low complexity" evidence="1">
    <location>
        <begin position="40"/>
        <end position="50"/>
    </location>
</feature>
<dbReference type="Proteomes" id="UP000291097">
    <property type="component" value="Unassembled WGS sequence"/>
</dbReference>
<proteinExistence type="predicted"/>
<comment type="caution">
    <text evidence="2">The sequence shown here is derived from an EMBL/GenBank/DDBJ whole genome shotgun (WGS) entry which is preliminary data.</text>
</comment>
<feature type="region of interest" description="Disordered" evidence="1">
    <location>
        <begin position="27"/>
        <end position="50"/>
    </location>
</feature>
<name>A0A482Y1K3_9EURY</name>
<evidence type="ECO:0000313" key="3">
    <source>
        <dbReference type="Proteomes" id="UP000291097"/>
    </source>
</evidence>
<reference evidence="2 3" key="1">
    <citation type="submission" date="2019-02" db="EMBL/GenBank/DDBJ databases">
        <title>Genomic Encyclopedia of Archaeal and Bacterial Type Strains, Phase II (KMG-II): from individual species to whole genera.</title>
        <authorList>
            <person name="Goeker M."/>
        </authorList>
    </citation>
    <scope>NUCLEOTIDE SEQUENCE [LARGE SCALE GENOMIC DNA]</scope>
    <source>
        <strain evidence="2 3">DSM 18328</strain>
    </source>
</reference>